<organism evidence="1 2">
    <name type="scientific">Steinernema glaseri</name>
    <dbReference type="NCBI Taxonomy" id="37863"/>
    <lineage>
        <taxon>Eukaryota</taxon>
        <taxon>Metazoa</taxon>
        <taxon>Ecdysozoa</taxon>
        <taxon>Nematoda</taxon>
        <taxon>Chromadorea</taxon>
        <taxon>Rhabditida</taxon>
        <taxon>Tylenchina</taxon>
        <taxon>Panagrolaimomorpha</taxon>
        <taxon>Strongyloidoidea</taxon>
        <taxon>Steinernematidae</taxon>
        <taxon>Steinernema</taxon>
    </lineage>
</organism>
<dbReference type="WBParaSite" id="L893_g29094.t1">
    <property type="protein sequence ID" value="L893_g29094.t1"/>
    <property type="gene ID" value="L893_g29094"/>
</dbReference>
<keyword evidence="1" id="KW-1185">Reference proteome</keyword>
<accession>A0A1I7ZSG5</accession>
<dbReference type="Proteomes" id="UP000095287">
    <property type="component" value="Unplaced"/>
</dbReference>
<protein>
    <submittedName>
        <fullName evidence="2">Uncharacterized protein</fullName>
    </submittedName>
</protein>
<sequence length="83" mass="9523">MANLVQKTDKRLKGIDEDARTVNTQKFVGRTNPDDTFILCWTTSQVTKELKFICCFYTFDRAPTIGPSSTQQGVVFLLKLLYR</sequence>
<evidence type="ECO:0000313" key="1">
    <source>
        <dbReference type="Proteomes" id="UP000095287"/>
    </source>
</evidence>
<dbReference type="AlphaFoldDB" id="A0A1I7ZSG5"/>
<proteinExistence type="predicted"/>
<name>A0A1I7ZSG5_9BILA</name>
<reference evidence="2" key="1">
    <citation type="submission" date="2016-11" db="UniProtKB">
        <authorList>
            <consortium name="WormBaseParasite"/>
        </authorList>
    </citation>
    <scope>IDENTIFICATION</scope>
</reference>
<evidence type="ECO:0000313" key="2">
    <source>
        <dbReference type="WBParaSite" id="L893_g29094.t1"/>
    </source>
</evidence>